<keyword evidence="1" id="KW-0732">Signal</keyword>
<dbReference type="InParanoid" id="A0A0G4EXU4"/>
<dbReference type="EMBL" id="CDMY01000347">
    <property type="protein sequence ID" value="CEM04134.1"/>
    <property type="molecule type" value="Genomic_DNA"/>
</dbReference>
<keyword evidence="3" id="KW-1185">Reference proteome</keyword>
<reference evidence="2 3" key="1">
    <citation type="submission" date="2014-11" db="EMBL/GenBank/DDBJ databases">
        <authorList>
            <person name="Zhu J."/>
            <person name="Qi W."/>
            <person name="Song R."/>
        </authorList>
    </citation>
    <scope>NUCLEOTIDE SEQUENCE [LARGE SCALE GENOMIC DNA]</scope>
</reference>
<evidence type="ECO:0000313" key="2">
    <source>
        <dbReference type="EMBL" id="CEM04134.1"/>
    </source>
</evidence>
<gene>
    <name evidence="2" type="ORF">Vbra_8567</name>
</gene>
<accession>A0A0G4EXU4</accession>
<sequence length="121" mass="12948">MLSARLCFALILFLAVSTSSVSANDVSTLRRIFNEVVSTAFRPINAQLNLDAMGRYPTAKPVAMQGALSSLSGGSFVEVAAASRQASDALSVTPEDVRKQLKELPLFRSRHVAVNVSAHTQ</sequence>
<organism evidence="2 3">
    <name type="scientific">Vitrella brassicaformis (strain CCMP3155)</name>
    <dbReference type="NCBI Taxonomy" id="1169540"/>
    <lineage>
        <taxon>Eukaryota</taxon>
        <taxon>Sar</taxon>
        <taxon>Alveolata</taxon>
        <taxon>Colpodellida</taxon>
        <taxon>Vitrellaceae</taxon>
        <taxon>Vitrella</taxon>
    </lineage>
</organism>
<dbReference type="Proteomes" id="UP000041254">
    <property type="component" value="Unassembled WGS sequence"/>
</dbReference>
<evidence type="ECO:0008006" key="4">
    <source>
        <dbReference type="Google" id="ProtNLM"/>
    </source>
</evidence>
<evidence type="ECO:0000313" key="3">
    <source>
        <dbReference type="Proteomes" id="UP000041254"/>
    </source>
</evidence>
<feature type="chain" id="PRO_5005188004" description="PS II complex 12 kDa extrinsic protein" evidence="1">
    <location>
        <begin position="24"/>
        <end position="121"/>
    </location>
</feature>
<protein>
    <recommendedName>
        <fullName evidence="4">PS II complex 12 kDa extrinsic protein</fullName>
    </recommendedName>
</protein>
<evidence type="ECO:0000256" key="1">
    <source>
        <dbReference type="SAM" id="SignalP"/>
    </source>
</evidence>
<feature type="signal peptide" evidence="1">
    <location>
        <begin position="1"/>
        <end position="23"/>
    </location>
</feature>
<dbReference type="AlphaFoldDB" id="A0A0G4EXU4"/>
<name>A0A0G4EXU4_VITBC</name>
<dbReference type="VEuPathDB" id="CryptoDB:Vbra_8567"/>
<proteinExistence type="predicted"/>